<dbReference type="PANTHER" id="PTHR45527">
    <property type="entry name" value="NONRIBOSOMAL PEPTIDE SYNTHETASE"/>
    <property type="match status" value="1"/>
</dbReference>
<dbReference type="GO" id="GO:0005829">
    <property type="term" value="C:cytosol"/>
    <property type="evidence" value="ECO:0007669"/>
    <property type="project" value="TreeGrafter"/>
</dbReference>
<reference evidence="2 3" key="1">
    <citation type="submission" date="2017-02" db="EMBL/GenBank/DDBJ databases">
        <title>The new phylogeny of genus Mycobacterium.</title>
        <authorList>
            <person name="Tortoli E."/>
            <person name="Trovato A."/>
            <person name="Cirillo D.M."/>
        </authorList>
    </citation>
    <scope>NUCLEOTIDE SEQUENCE [LARGE SCALE GENOMIC DNA]</scope>
    <source>
        <strain evidence="2 3">DSM 45057</strain>
    </source>
</reference>
<dbReference type="InterPro" id="IPR000873">
    <property type="entry name" value="AMP-dep_synth/lig_dom"/>
</dbReference>
<evidence type="ECO:0000313" key="3">
    <source>
        <dbReference type="Proteomes" id="UP000192284"/>
    </source>
</evidence>
<dbReference type="Pfam" id="PF00501">
    <property type="entry name" value="AMP-binding"/>
    <property type="match status" value="1"/>
</dbReference>
<accession>A0A1W9YU79</accession>
<feature type="non-terminal residue" evidence="2">
    <location>
        <position position="132"/>
    </location>
</feature>
<dbReference type="AlphaFoldDB" id="A0A1W9YU79"/>
<evidence type="ECO:0000259" key="1">
    <source>
        <dbReference type="Pfam" id="PF00501"/>
    </source>
</evidence>
<organism evidence="2 3">
    <name type="scientific">Mycobacterium angelicum</name>
    <dbReference type="NCBI Taxonomy" id="470074"/>
    <lineage>
        <taxon>Bacteria</taxon>
        <taxon>Bacillati</taxon>
        <taxon>Actinomycetota</taxon>
        <taxon>Actinomycetes</taxon>
        <taxon>Mycobacteriales</taxon>
        <taxon>Mycobacteriaceae</taxon>
        <taxon>Mycobacterium</taxon>
    </lineage>
</organism>
<sequence length="132" mass="13995">VADAMEGSGVGGSGVVLPVVDVDDVAYVIYTSGTTGVPKGVGVTHRSVVGLLESVGQRLELVGRVWSWWHSLAFDVSVWEMWGALLGGGRLVVVGEEVARSPRDFLALLVEQRVQVLSQTPSAFYELEAVVG</sequence>
<name>A0A1W9YU79_MYCAN</name>
<comment type="caution">
    <text evidence="2">The sequence shown here is derived from an EMBL/GenBank/DDBJ whole genome shotgun (WGS) entry which is preliminary data.</text>
</comment>
<dbReference type="InterPro" id="IPR020459">
    <property type="entry name" value="AMP-binding"/>
</dbReference>
<protein>
    <recommendedName>
        <fullName evidence="1">AMP-dependent synthetase/ligase domain-containing protein</fullName>
    </recommendedName>
</protein>
<gene>
    <name evidence="2" type="ORF">BST12_29650</name>
</gene>
<proteinExistence type="predicted"/>
<dbReference type="EMBL" id="MVHE01000328">
    <property type="protein sequence ID" value="ORA03625.1"/>
    <property type="molecule type" value="Genomic_DNA"/>
</dbReference>
<dbReference type="PRINTS" id="PR00154">
    <property type="entry name" value="AMPBINDING"/>
</dbReference>
<dbReference type="OrthoDB" id="3691933at2"/>
<dbReference type="RefSeq" id="WP_139802114.1">
    <property type="nucleotide sequence ID" value="NZ_MVHE01000328.1"/>
</dbReference>
<feature type="domain" description="AMP-dependent synthetase/ligase" evidence="1">
    <location>
        <begin position="19"/>
        <end position="127"/>
    </location>
</feature>
<dbReference type="GO" id="GO:0044550">
    <property type="term" value="P:secondary metabolite biosynthetic process"/>
    <property type="evidence" value="ECO:0007669"/>
    <property type="project" value="TreeGrafter"/>
</dbReference>
<dbReference type="PROSITE" id="PS00455">
    <property type="entry name" value="AMP_BINDING"/>
    <property type="match status" value="1"/>
</dbReference>
<dbReference type="GO" id="GO:0043041">
    <property type="term" value="P:amino acid activation for nonribosomal peptide biosynthetic process"/>
    <property type="evidence" value="ECO:0007669"/>
    <property type="project" value="TreeGrafter"/>
</dbReference>
<feature type="non-terminal residue" evidence="2">
    <location>
        <position position="1"/>
    </location>
</feature>
<keyword evidence="3" id="KW-1185">Reference proteome</keyword>
<dbReference type="Gene3D" id="3.40.50.980">
    <property type="match status" value="2"/>
</dbReference>
<evidence type="ECO:0000313" key="2">
    <source>
        <dbReference type="EMBL" id="ORA03625.1"/>
    </source>
</evidence>
<dbReference type="InterPro" id="IPR020845">
    <property type="entry name" value="AMP-binding_CS"/>
</dbReference>
<dbReference type="PANTHER" id="PTHR45527:SF14">
    <property type="entry name" value="PLIPASTATIN SYNTHASE SUBUNIT B"/>
    <property type="match status" value="1"/>
</dbReference>
<dbReference type="Proteomes" id="UP000192284">
    <property type="component" value="Unassembled WGS sequence"/>
</dbReference>
<dbReference type="GO" id="GO:0031177">
    <property type="term" value="F:phosphopantetheine binding"/>
    <property type="evidence" value="ECO:0007669"/>
    <property type="project" value="TreeGrafter"/>
</dbReference>
<dbReference type="SUPFAM" id="SSF56801">
    <property type="entry name" value="Acetyl-CoA synthetase-like"/>
    <property type="match status" value="1"/>
</dbReference>